<feature type="non-terminal residue" evidence="2">
    <location>
        <position position="74"/>
    </location>
</feature>
<protein>
    <submittedName>
        <fullName evidence="2">Protein kinase N2</fullName>
    </submittedName>
</protein>
<keyword evidence="2" id="KW-0418">Kinase</keyword>
<dbReference type="EMBL" id="HAEI01000387">
    <property type="protein sequence ID" value="SBR71512.1"/>
    <property type="molecule type" value="Transcribed_RNA"/>
</dbReference>
<keyword evidence="1" id="KW-0472">Membrane</keyword>
<keyword evidence="1" id="KW-0812">Transmembrane</keyword>
<dbReference type="GO" id="GO:0016301">
    <property type="term" value="F:kinase activity"/>
    <property type="evidence" value="ECO:0007669"/>
    <property type="project" value="UniProtKB-KW"/>
</dbReference>
<evidence type="ECO:0000256" key="1">
    <source>
        <dbReference type="SAM" id="Phobius"/>
    </source>
</evidence>
<feature type="transmembrane region" description="Helical" evidence="1">
    <location>
        <begin position="18"/>
        <end position="38"/>
    </location>
</feature>
<dbReference type="AlphaFoldDB" id="A0A1A8NS19"/>
<keyword evidence="2" id="KW-0808">Transferase</keyword>
<evidence type="ECO:0000313" key="2">
    <source>
        <dbReference type="EMBL" id="SBR71512.1"/>
    </source>
</evidence>
<sequence length="74" mass="8772">WKCTFVFHLCKWDKLSQWLPSTVFPIVCVCVCTCLYMFKWTIFNFNLWTFPHCGDILPAHTVLRTLKLGFRGLV</sequence>
<name>A0A1A8NS19_9TELE</name>
<proteinExistence type="predicted"/>
<accession>A0A1A8NS19</accession>
<feature type="non-terminal residue" evidence="2">
    <location>
        <position position="1"/>
    </location>
</feature>
<gene>
    <name evidence="2" type="primary">PKN2</name>
</gene>
<organism evidence="2">
    <name type="scientific">Nothobranchius rachovii</name>
    <name type="common">bluefin notho</name>
    <dbReference type="NCBI Taxonomy" id="451742"/>
    <lineage>
        <taxon>Eukaryota</taxon>
        <taxon>Metazoa</taxon>
        <taxon>Chordata</taxon>
        <taxon>Craniata</taxon>
        <taxon>Vertebrata</taxon>
        <taxon>Euteleostomi</taxon>
        <taxon>Actinopterygii</taxon>
        <taxon>Neopterygii</taxon>
        <taxon>Teleostei</taxon>
        <taxon>Neoteleostei</taxon>
        <taxon>Acanthomorphata</taxon>
        <taxon>Ovalentaria</taxon>
        <taxon>Atherinomorphae</taxon>
        <taxon>Cyprinodontiformes</taxon>
        <taxon>Nothobranchiidae</taxon>
        <taxon>Nothobranchius</taxon>
    </lineage>
</organism>
<keyword evidence="1" id="KW-1133">Transmembrane helix</keyword>
<reference evidence="2" key="1">
    <citation type="submission" date="2016-05" db="EMBL/GenBank/DDBJ databases">
        <authorList>
            <person name="Lavstsen T."/>
            <person name="Jespersen J.S."/>
        </authorList>
    </citation>
    <scope>NUCLEOTIDE SEQUENCE</scope>
    <source>
        <tissue evidence="2">Brain</tissue>
    </source>
</reference>
<reference evidence="2" key="2">
    <citation type="submission" date="2016-06" db="EMBL/GenBank/DDBJ databases">
        <title>The genome of a short-lived fish provides insights into sex chromosome evolution and the genetic control of aging.</title>
        <authorList>
            <person name="Reichwald K."/>
            <person name="Felder M."/>
            <person name="Petzold A."/>
            <person name="Koch P."/>
            <person name="Groth M."/>
            <person name="Platzer M."/>
        </authorList>
    </citation>
    <scope>NUCLEOTIDE SEQUENCE</scope>
    <source>
        <tissue evidence="2">Brain</tissue>
    </source>
</reference>